<dbReference type="Pfam" id="PF18029">
    <property type="entry name" value="Glyoxalase_6"/>
    <property type="match status" value="1"/>
</dbReference>
<dbReference type="CDD" id="cd07247">
    <property type="entry name" value="SgaA_N_like"/>
    <property type="match status" value="2"/>
</dbReference>
<feature type="domain" description="VOC" evidence="1">
    <location>
        <begin position="11"/>
        <end position="129"/>
    </location>
</feature>
<dbReference type="AlphaFoldDB" id="A0A6J4NYT8"/>
<organism evidence="2">
    <name type="scientific">uncultured Rubrobacteraceae bacterium</name>
    <dbReference type="NCBI Taxonomy" id="349277"/>
    <lineage>
        <taxon>Bacteria</taxon>
        <taxon>Bacillati</taxon>
        <taxon>Actinomycetota</taxon>
        <taxon>Rubrobacteria</taxon>
        <taxon>Rubrobacterales</taxon>
        <taxon>Rubrobacteraceae</taxon>
        <taxon>environmental samples</taxon>
    </lineage>
</organism>
<dbReference type="PANTHER" id="PTHR33993">
    <property type="entry name" value="GLYOXALASE-RELATED"/>
    <property type="match status" value="1"/>
</dbReference>
<dbReference type="InterPro" id="IPR004360">
    <property type="entry name" value="Glyas_Fos-R_dOase_dom"/>
</dbReference>
<protein>
    <submittedName>
        <fullName evidence="2">Putative hydroxylase</fullName>
    </submittedName>
</protein>
<reference evidence="2" key="1">
    <citation type="submission" date="2020-02" db="EMBL/GenBank/DDBJ databases">
        <authorList>
            <person name="Meier V. D."/>
        </authorList>
    </citation>
    <scope>NUCLEOTIDE SEQUENCE</scope>
    <source>
        <strain evidence="2">AVDCRST_MAG55</strain>
    </source>
</reference>
<gene>
    <name evidence="2" type="ORF">AVDCRST_MAG55-406</name>
</gene>
<name>A0A6J4NYT8_9ACTN</name>
<dbReference type="InterPro" id="IPR041581">
    <property type="entry name" value="Glyoxalase_6"/>
</dbReference>
<accession>A0A6J4NYT8</accession>
<feature type="domain" description="VOC" evidence="1">
    <location>
        <begin position="143"/>
        <end position="258"/>
    </location>
</feature>
<dbReference type="InterPro" id="IPR037523">
    <property type="entry name" value="VOC_core"/>
</dbReference>
<dbReference type="PROSITE" id="PS51819">
    <property type="entry name" value="VOC"/>
    <property type="match status" value="2"/>
</dbReference>
<dbReference type="PANTHER" id="PTHR33993:SF14">
    <property type="entry name" value="GB|AAF24581.1"/>
    <property type="match status" value="1"/>
</dbReference>
<proteinExistence type="predicted"/>
<dbReference type="InterPro" id="IPR052164">
    <property type="entry name" value="Anthracycline_SecMetBiosynth"/>
</dbReference>
<evidence type="ECO:0000259" key="1">
    <source>
        <dbReference type="PROSITE" id="PS51819"/>
    </source>
</evidence>
<dbReference type="InterPro" id="IPR029068">
    <property type="entry name" value="Glyas_Bleomycin-R_OHBP_Dase"/>
</dbReference>
<evidence type="ECO:0000313" key="2">
    <source>
        <dbReference type="EMBL" id="CAA9397719.1"/>
    </source>
</evidence>
<dbReference type="Pfam" id="PF00903">
    <property type="entry name" value="Glyoxalase"/>
    <property type="match status" value="1"/>
</dbReference>
<dbReference type="Gene3D" id="3.10.180.10">
    <property type="entry name" value="2,3-Dihydroxybiphenyl 1,2-Dioxygenase, domain 1"/>
    <property type="match status" value="2"/>
</dbReference>
<dbReference type="EMBL" id="CADCUZ010000020">
    <property type="protein sequence ID" value="CAA9397719.1"/>
    <property type="molecule type" value="Genomic_DNA"/>
</dbReference>
<dbReference type="SUPFAM" id="SSF54593">
    <property type="entry name" value="Glyoxalase/Bleomycin resistance protein/Dihydroxybiphenyl dioxygenase"/>
    <property type="match status" value="1"/>
</dbReference>
<sequence length="262" mass="27708">MGKRTHYEPGTFCWTDLATTDPEEAKAFYGGLFGWEAVDTPAGGAGTYAMLSLDGDDVCALYELEPERREMGIPSHWISYVSVESADAVVERARELGGGASGGAFDVMEAGRTAVIQDPAGAVLAAWEPKAHAGARRVNDVGCMTWNELQSREPEEAATFYAELFGWETEPQEVEGNVAYVTIQNAGSPNGGIMPMTRAHGDAAPHWLPYFAVASCGAAIETARELGGKVLAGPIDVGAGRIAVLMDPQGAAFAVFEGETDD</sequence>